<evidence type="ECO:0000256" key="4">
    <source>
        <dbReference type="ARBA" id="ARBA00022690"/>
    </source>
</evidence>
<reference evidence="9 10" key="1">
    <citation type="submission" date="2024-08" db="EMBL/GenBank/DDBJ databases">
        <authorList>
            <person name="Will J Nash"/>
            <person name="Angela Man"/>
            <person name="Seanna McTaggart"/>
            <person name="Kendall Baker"/>
            <person name="Tom Barker"/>
            <person name="Leah Catchpole"/>
            <person name="Alex Durrant"/>
            <person name="Karim Gharbi"/>
            <person name="Naomi Irish"/>
            <person name="Gemy Kaithakottil"/>
            <person name="Debby Ku"/>
            <person name="Aaliyah Providence"/>
            <person name="Felix Shaw"/>
            <person name="David Swarbreck"/>
            <person name="Chris Watkins"/>
            <person name="Ann M. McCartney"/>
            <person name="Giulio Formenti"/>
            <person name="Alice Mouton"/>
            <person name="Noel Vella"/>
            <person name="Bjorn M von Reumont"/>
            <person name="Adriana Vella"/>
            <person name="Wilfried Haerty"/>
        </authorList>
    </citation>
    <scope>NUCLEOTIDE SEQUENCE [LARGE SCALE GENOMIC DNA]</scope>
</reference>
<keyword evidence="6" id="KW-1015">Disulfide bond</keyword>
<keyword evidence="3" id="KW-0964">Secreted</keyword>
<comment type="caution">
    <text evidence="9">The sequence shown here is derived from an EMBL/GenBank/DDBJ whole genome shotgun (WGS) entry which is preliminary data.</text>
</comment>
<gene>
    <name evidence="9" type="ORF">XYLVIOL_LOCUS3319</name>
</gene>
<dbReference type="Pfam" id="PF01826">
    <property type="entry name" value="TIL"/>
    <property type="match status" value="1"/>
</dbReference>
<evidence type="ECO:0000256" key="7">
    <source>
        <dbReference type="SAM" id="SignalP"/>
    </source>
</evidence>
<evidence type="ECO:0000256" key="6">
    <source>
        <dbReference type="ARBA" id="ARBA00023157"/>
    </source>
</evidence>
<sequence>MASLRTGVLCVLLVAMLAVFASAETESCPANESWYICGTLCEPTCDDPKPNPMLCPGIECTASFTGGCRCNQGFVRNTNNNQCVPLSEC</sequence>
<evidence type="ECO:0000256" key="5">
    <source>
        <dbReference type="ARBA" id="ARBA00022900"/>
    </source>
</evidence>
<organism evidence="9 10">
    <name type="scientific">Xylocopa violacea</name>
    <name type="common">Violet carpenter bee</name>
    <name type="synonym">Apis violacea</name>
    <dbReference type="NCBI Taxonomy" id="135666"/>
    <lineage>
        <taxon>Eukaryota</taxon>
        <taxon>Metazoa</taxon>
        <taxon>Ecdysozoa</taxon>
        <taxon>Arthropoda</taxon>
        <taxon>Hexapoda</taxon>
        <taxon>Insecta</taxon>
        <taxon>Pterygota</taxon>
        <taxon>Neoptera</taxon>
        <taxon>Endopterygota</taxon>
        <taxon>Hymenoptera</taxon>
        <taxon>Apocrita</taxon>
        <taxon>Aculeata</taxon>
        <taxon>Apoidea</taxon>
        <taxon>Anthophila</taxon>
        <taxon>Apidae</taxon>
        <taxon>Xylocopa</taxon>
        <taxon>Xylocopa</taxon>
    </lineage>
</organism>
<evidence type="ECO:0000259" key="8">
    <source>
        <dbReference type="Pfam" id="PF01826"/>
    </source>
</evidence>
<dbReference type="Proteomes" id="UP001642520">
    <property type="component" value="Unassembled WGS sequence"/>
</dbReference>
<evidence type="ECO:0000256" key="2">
    <source>
        <dbReference type="ARBA" id="ARBA00007611"/>
    </source>
</evidence>
<accession>A0ABP1NEZ4</accession>
<feature type="domain" description="TIL" evidence="8">
    <location>
        <begin position="28"/>
        <end position="89"/>
    </location>
</feature>
<dbReference type="PANTHER" id="PTHR23259:SF72">
    <property type="entry name" value="TIL DOMAIN-CONTAINING PROTEIN"/>
    <property type="match status" value="1"/>
</dbReference>
<dbReference type="InterPro" id="IPR036084">
    <property type="entry name" value="Ser_inhib-like_sf"/>
</dbReference>
<feature type="signal peptide" evidence="7">
    <location>
        <begin position="1"/>
        <end position="23"/>
    </location>
</feature>
<keyword evidence="7" id="KW-0732">Signal</keyword>
<evidence type="ECO:0000256" key="1">
    <source>
        <dbReference type="ARBA" id="ARBA00004613"/>
    </source>
</evidence>
<dbReference type="CDD" id="cd19941">
    <property type="entry name" value="TIL"/>
    <property type="match status" value="1"/>
</dbReference>
<protein>
    <recommendedName>
        <fullName evidence="8">TIL domain-containing protein</fullName>
    </recommendedName>
</protein>
<dbReference type="EMBL" id="CAXAJV020001288">
    <property type="protein sequence ID" value="CAL7938504.1"/>
    <property type="molecule type" value="Genomic_DNA"/>
</dbReference>
<dbReference type="Gene3D" id="2.10.25.10">
    <property type="entry name" value="Laminin"/>
    <property type="match status" value="1"/>
</dbReference>
<proteinExistence type="inferred from homology"/>
<comment type="subcellular location">
    <subcellularLocation>
        <location evidence="1">Secreted</location>
    </subcellularLocation>
</comment>
<dbReference type="SUPFAM" id="SSF57567">
    <property type="entry name" value="Serine protease inhibitors"/>
    <property type="match status" value="1"/>
</dbReference>
<keyword evidence="5" id="KW-0722">Serine protease inhibitor</keyword>
<dbReference type="InterPro" id="IPR051368">
    <property type="entry name" value="SerProtInhib-TIL_Domain"/>
</dbReference>
<keyword evidence="10" id="KW-1185">Reference proteome</keyword>
<dbReference type="InterPro" id="IPR002919">
    <property type="entry name" value="TIL_dom"/>
</dbReference>
<evidence type="ECO:0000313" key="9">
    <source>
        <dbReference type="EMBL" id="CAL7938504.1"/>
    </source>
</evidence>
<dbReference type="PANTHER" id="PTHR23259">
    <property type="entry name" value="RIDDLE"/>
    <property type="match status" value="1"/>
</dbReference>
<comment type="similarity">
    <text evidence="2">Belongs to the serine protease inhibitor-like (TIL domain-containing) family.</text>
</comment>
<keyword evidence="4" id="KW-0646">Protease inhibitor</keyword>
<evidence type="ECO:0000313" key="10">
    <source>
        <dbReference type="Proteomes" id="UP001642520"/>
    </source>
</evidence>
<evidence type="ECO:0000256" key="3">
    <source>
        <dbReference type="ARBA" id="ARBA00022525"/>
    </source>
</evidence>
<name>A0ABP1NEZ4_XYLVO</name>
<feature type="chain" id="PRO_5045079199" description="TIL domain-containing protein" evidence="7">
    <location>
        <begin position="24"/>
        <end position="89"/>
    </location>
</feature>